<dbReference type="SUPFAM" id="SSF51556">
    <property type="entry name" value="Metallo-dependent hydrolases"/>
    <property type="match status" value="1"/>
</dbReference>
<name>A0ABU4G0Y8_9BACL</name>
<dbReference type="InterPro" id="IPR011059">
    <property type="entry name" value="Metal-dep_hydrolase_composite"/>
</dbReference>
<evidence type="ECO:0000313" key="2">
    <source>
        <dbReference type="EMBL" id="MDW0110611.1"/>
    </source>
</evidence>
<dbReference type="Proteomes" id="UP001280629">
    <property type="component" value="Unassembled WGS sequence"/>
</dbReference>
<sequence>MTTLLLKNARLKDDQELQDIWVEDGWIRKIGKELKEPGERVIECEGRVVLPGLIEGHIHPDKAFLEERKPNVSGTLEEAIKNTGELKREYTYEDVYERAEKVLNWAISKGTTVMRAHPDVDHIEKLLGVEVLLDLKKKYKDKIDLQIVVFPQEGILKSDGTLERMEEGIQMGADVVGGCPYNEKTLADSHAHLEIVFDLAEKHGLPLDLHVDFADHTEDPRYMLTERICDMTIERSMQGRVTLGHVTTLGSIHPEEASALFTKIAEAGITIMPLPATDVYLNGRNDEKNVRRGMAPVLHMLEHGVNVAFASNNIRNAFTPFGNANLLLIGYLLAETQFMGSADQQRSVLDMITYNAAKCLGIEETYGIAEGKKADLVVFDTKKLSDVIQDQPIANFVIKAGIVIVEQSITKIVE</sequence>
<dbReference type="InterPro" id="IPR032466">
    <property type="entry name" value="Metal_Hydrolase"/>
</dbReference>
<proteinExistence type="predicted"/>
<dbReference type="CDD" id="cd01293">
    <property type="entry name" value="Bact_CD"/>
    <property type="match status" value="1"/>
</dbReference>
<gene>
    <name evidence="2" type="ORF">QT716_11245</name>
</gene>
<dbReference type="EMBL" id="JAUBDH010000006">
    <property type="protein sequence ID" value="MDW0110611.1"/>
    <property type="molecule type" value="Genomic_DNA"/>
</dbReference>
<feature type="domain" description="Amidohydrolase-related" evidence="1">
    <location>
        <begin position="48"/>
        <end position="394"/>
    </location>
</feature>
<dbReference type="InterPro" id="IPR052349">
    <property type="entry name" value="Metallo-hydrolase_Enzymes"/>
</dbReference>
<evidence type="ECO:0000259" key="1">
    <source>
        <dbReference type="Pfam" id="PF01979"/>
    </source>
</evidence>
<comment type="caution">
    <text evidence="2">The sequence shown here is derived from an EMBL/GenBank/DDBJ whole genome shotgun (WGS) entry which is preliminary data.</text>
</comment>
<dbReference type="Gene3D" id="3.20.20.140">
    <property type="entry name" value="Metal-dependent hydrolases"/>
    <property type="match status" value="1"/>
</dbReference>
<dbReference type="Gene3D" id="2.30.40.10">
    <property type="entry name" value="Urease, subunit C, domain 1"/>
    <property type="match status" value="1"/>
</dbReference>
<accession>A0ABU4G0Y8</accession>
<dbReference type="PANTHER" id="PTHR32027:SF9">
    <property type="entry name" value="BLL3847 PROTEIN"/>
    <property type="match status" value="1"/>
</dbReference>
<dbReference type="InterPro" id="IPR006680">
    <property type="entry name" value="Amidohydro-rel"/>
</dbReference>
<protein>
    <submittedName>
        <fullName evidence="2">Amidohydrolase family protein</fullName>
    </submittedName>
</protein>
<dbReference type="RefSeq" id="WP_317936168.1">
    <property type="nucleotide sequence ID" value="NZ_JAUBDH010000006.1"/>
</dbReference>
<evidence type="ECO:0000313" key="3">
    <source>
        <dbReference type="Proteomes" id="UP001280629"/>
    </source>
</evidence>
<reference evidence="2 3" key="1">
    <citation type="submission" date="2023-06" db="EMBL/GenBank/DDBJ databases">
        <title>Sporosarcina sp. nov., isolated from Korean traditional fermented seafood 'Jeotgal'.</title>
        <authorList>
            <person name="Yang A.-I."/>
            <person name="Shin N.-R."/>
        </authorList>
    </citation>
    <scope>NUCLEOTIDE SEQUENCE [LARGE SCALE GENOMIC DNA]</scope>
    <source>
        <strain evidence="2 3">KCTC3840</strain>
    </source>
</reference>
<dbReference type="PANTHER" id="PTHR32027">
    <property type="entry name" value="CYTOSINE DEAMINASE"/>
    <property type="match status" value="1"/>
</dbReference>
<organism evidence="2 3">
    <name type="scientific">Sporosarcina aquimarina</name>
    <dbReference type="NCBI Taxonomy" id="114975"/>
    <lineage>
        <taxon>Bacteria</taxon>
        <taxon>Bacillati</taxon>
        <taxon>Bacillota</taxon>
        <taxon>Bacilli</taxon>
        <taxon>Bacillales</taxon>
        <taxon>Caryophanaceae</taxon>
        <taxon>Sporosarcina</taxon>
    </lineage>
</organism>
<dbReference type="Pfam" id="PF01979">
    <property type="entry name" value="Amidohydro_1"/>
    <property type="match status" value="1"/>
</dbReference>
<keyword evidence="3" id="KW-1185">Reference proteome</keyword>
<dbReference type="SUPFAM" id="SSF51338">
    <property type="entry name" value="Composite domain of metallo-dependent hydrolases"/>
    <property type="match status" value="1"/>
</dbReference>